<reference evidence="1 2" key="1">
    <citation type="submission" date="2023-08" db="EMBL/GenBank/DDBJ databases">
        <authorList>
            <person name="Park J.-S."/>
        </authorList>
    </citation>
    <scope>NUCLEOTIDE SEQUENCE [LARGE SCALE GENOMIC DNA]</scope>
    <source>
        <strain evidence="1 2">2205SS18-9</strain>
    </source>
</reference>
<comment type="caution">
    <text evidence="1">The sequence shown here is derived from an EMBL/GenBank/DDBJ whole genome shotgun (WGS) entry which is preliminary data.</text>
</comment>
<evidence type="ECO:0000313" key="2">
    <source>
        <dbReference type="Proteomes" id="UP001231941"/>
    </source>
</evidence>
<sequence length="153" mass="16640">MGVFDKSICDCCVCPMQSVLEQLVGQIVGIVTPTFTDFVTLNQVKDFLAYTNIGIIPICEISVCSTFDPTIPVDIKKRIKKSKGECACCEDPITNIAKSLIGETVDIELLYPPGSSPFTDEIMDVGEGIVVGRFQIFTDFLSSCAITKIITTN</sequence>
<keyword evidence="2" id="KW-1185">Reference proteome</keyword>
<evidence type="ECO:0000313" key="1">
    <source>
        <dbReference type="EMBL" id="MDP5276345.1"/>
    </source>
</evidence>
<dbReference type="Proteomes" id="UP001231941">
    <property type="component" value="Unassembled WGS sequence"/>
</dbReference>
<accession>A0ABT9J5R4</accession>
<proteinExistence type="predicted"/>
<gene>
    <name evidence="1" type="ORF">Q5Y73_19825</name>
</gene>
<dbReference type="RefSeq" id="WP_305993650.1">
    <property type="nucleotide sequence ID" value="NZ_JAVAMP010000013.1"/>
</dbReference>
<name>A0ABT9J5R4_9BACL</name>
<dbReference type="EMBL" id="JAVAMP010000013">
    <property type="protein sequence ID" value="MDP5276345.1"/>
    <property type="molecule type" value="Genomic_DNA"/>
</dbReference>
<protein>
    <submittedName>
        <fullName evidence="1">Uncharacterized protein</fullName>
    </submittedName>
</protein>
<organism evidence="1 2">
    <name type="scientific">Chengkuizengella axinellae</name>
    <dbReference type="NCBI Taxonomy" id="3064388"/>
    <lineage>
        <taxon>Bacteria</taxon>
        <taxon>Bacillati</taxon>
        <taxon>Bacillota</taxon>
        <taxon>Bacilli</taxon>
        <taxon>Bacillales</taxon>
        <taxon>Paenibacillaceae</taxon>
        <taxon>Chengkuizengella</taxon>
    </lineage>
</organism>